<name>A0ABW4PU59_9MICO</name>
<organism evidence="1 2">
    <name type="scientific">Brachybacterium rhamnosum</name>
    <dbReference type="NCBI Taxonomy" id="173361"/>
    <lineage>
        <taxon>Bacteria</taxon>
        <taxon>Bacillati</taxon>
        <taxon>Actinomycetota</taxon>
        <taxon>Actinomycetes</taxon>
        <taxon>Micrococcales</taxon>
        <taxon>Dermabacteraceae</taxon>
        <taxon>Brachybacterium</taxon>
    </lineage>
</organism>
<keyword evidence="2" id="KW-1185">Reference proteome</keyword>
<dbReference type="Proteomes" id="UP001597280">
    <property type="component" value="Unassembled WGS sequence"/>
</dbReference>
<accession>A0ABW4PU59</accession>
<protein>
    <recommendedName>
        <fullName evidence="3">DUF559 domain-containing protein</fullName>
    </recommendedName>
</protein>
<evidence type="ECO:0000313" key="1">
    <source>
        <dbReference type="EMBL" id="MFD1834314.1"/>
    </source>
</evidence>
<dbReference type="Gene3D" id="3.40.960.10">
    <property type="entry name" value="VSR Endonuclease"/>
    <property type="match status" value="1"/>
</dbReference>
<evidence type="ECO:0000313" key="2">
    <source>
        <dbReference type="Proteomes" id="UP001597280"/>
    </source>
</evidence>
<sequence length="356" mass="38378">MPPALPRFAGVLEHRSVWISVGMHPRDLASDSFTTVFPGYLTPTAFPCSLNAMGWVLQNRALPGSMPSHATAALLWGLPLPARIEGGIGMLPVAEQLGDGTLVVPAVPTGTALGDDATLPVLHCLLPRGGRTRIGRGAVVHRGGPVATSQVGKLHLPVQGEVLRQLGTVLRPWDLVAVVEAMIGPQSRYPGQSVDTLHAVLASNPGRAGTPAARRALGRALPDVRSPGETVMRLVIEAVGLPQPVPNLRVSDPRDRSARYIDLAWEDVRLGLEYDGDGHRTTKGQWRRDEERRDQLAGLGWTLVRANGDDLRRPLRILLRIRDALARHGAVVPDAARIRRRLAAVVATHPAARMDR</sequence>
<dbReference type="SUPFAM" id="SSF52980">
    <property type="entry name" value="Restriction endonuclease-like"/>
    <property type="match status" value="1"/>
</dbReference>
<reference evidence="2" key="1">
    <citation type="journal article" date="2019" name="Int. J. Syst. Evol. Microbiol.">
        <title>The Global Catalogue of Microorganisms (GCM) 10K type strain sequencing project: providing services to taxonomists for standard genome sequencing and annotation.</title>
        <authorList>
            <consortium name="The Broad Institute Genomics Platform"/>
            <consortium name="The Broad Institute Genome Sequencing Center for Infectious Disease"/>
            <person name="Wu L."/>
            <person name="Ma J."/>
        </authorList>
    </citation>
    <scope>NUCLEOTIDE SEQUENCE [LARGE SCALE GENOMIC DNA]</scope>
    <source>
        <strain evidence="2">JCM 11650</strain>
    </source>
</reference>
<comment type="caution">
    <text evidence="1">The sequence shown here is derived from an EMBL/GenBank/DDBJ whole genome shotgun (WGS) entry which is preliminary data.</text>
</comment>
<dbReference type="RefSeq" id="WP_343903675.1">
    <property type="nucleotide sequence ID" value="NZ_BAAAIS010000002.1"/>
</dbReference>
<evidence type="ECO:0008006" key="3">
    <source>
        <dbReference type="Google" id="ProtNLM"/>
    </source>
</evidence>
<gene>
    <name evidence="1" type="ORF">ACFSDA_04410</name>
</gene>
<proteinExistence type="predicted"/>
<dbReference type="EMBL" id="JBHUFL010000002">
    <property type="protein sequence ID" value="MFD1834314.1"/>
    <property type="molecule type" value="Genomic_DNA"/>
</dbReference>
<dbReference type="InterPro" id="IPR011335">
    <property type="entry name" value="Restrct_endonuc-II-like"/>
</dbReference>